<dbReference type="AlphaFoldDB" id="A0A437PPN2"/>
<evidence type="ECO:0000313" key="2">
    <source>
        <dbReference type="Proteomes" id="UP000282832"/>
    </source>
</evidence>
<gene>
    <name evidence="1" type="ORF">EOJ36_09935</name>
</gene>
<proteinExistence type="predicted"/>
<reference evidence="1 2" key="1">
    <citation type="submission" date="2019-01" db="EMBL/GenBank/DDBJ databases">
        <authorList>
            <person name="Chen W.-M."/>
        </authorList>
    </citation>
    <scope>NUCLEOTIDE SEQUENCE [LARGE SCALE GENOMIC DNA]</scope>
    <source>
        <strain evidence="1 2">FSY-15</strain>
    </source>
</reference>
<dbReference type="Proteomes" id="UP000282832">
    <property type="component" value="Unassembled WGS sequence"/>
</dbReference>
<organism evidence="1 2">
    <name type="scientific">Sandaracinomonas limnophila</name>
    <dbReference type="NCBI Taxonomy" id="1862386"/>
    <lineage>
        <taxon>Bacteria</taxon>
        <taxon>Pseudomonadati</taxon>
        <taxon>Bacteroidota</taxon>
        <taxon>Cytophagia</taxon>
        <taxon>Cytophagales</taxon>
        <taxon>Flectobacillaceae</taxon>
        <taxon>Sandaracinomonas</taxon>
    </lineage>
</organism>
<dbReference type="Pfam" id="PF11751">
    <property type="entry name" value="PorP_SprF"/>
    <property type="match status" value="1"/>
</dbReference>
<dbReference type="EMBL" id="SACY01000004">
    <property type="protein sequence ID" value="RVU24230.1"/>
    <property type="molecule type" value="Genomic_DNA"/>
</dbReference>
<name>A0A437PPN2_9BACT</name>
<comment type="caution">
    <text evidence="1">The sequence shown here is derived from an EMBL/GenBank/DDBJ whole genome shotgun (WGS) entry which is preliminary data.</text>
</comment>
<evidence type="ECO:0000313" key="1">
    <source>
        <dbReference type="EMBL" id="RVU24230.1"/>
    </source>
</evidence>
<dbReference type="OrthoDB" id="1114455at2"/>
<accession>A0A437PPN2</accession>
<dbReference type="InterPro" id="IPR019861">
    <property type="entry name" value="PorP/SprF_Bacteroidetes"/>
</dbReference>
<sequence>MTLHTLRVEKVSIWKKGRLALAPLFILLLINFAAFAQIETMLGLYRYNPQWINPAYVGINGQNDITLVHRTQWVGIEGAPKTTGFNSSFVWGENKGFGASALVDQAGPVKISVFNADFAYHAKLNENWMFSGSIRGSLGNVNLELAGLKLTDGTDSYFLTNRSTGVTPNLGWGLLFSKNKDGLFFSLSQARLAKYNFGDLNGTFKDVPYFYFMTGTKIPMGGKVTNSDGKSVNRFTLYPSLLFRIAHDVPLSTDLNLNGNFREKLDLGVSIRQGDSFGIRLGVQATKKLYVGYLFEMPTSAIKSVSTQSHEIALRMSFLPKAKSNSNEVKSNEK</sequence>
<keyword evidence="2" id="KW-1185">Reference proteome</keyword>
<dbReference type="NCBIfam" id="TIGR03519">
    <property type="entry name" value="T9SS_PorP_fam"/>
    <property type="match status" value="1"/>
</dbReference>
<dbReference type="RefSeq" id="WP_127804903.1">
    <property type="nucleotide sequence ID" value="NZ_SACY01000004.1"/>
</dbReference>
<protein>
    <submittedName>
        <fullName evidence="1">Type IX secretion system membrane protein PorP/SprF</fullName>
    </submittedName>
</protein>